<comment type="function">
    <text evidence="1">Required for formate dehydrogenase (FDH) activity. Acts as a sulfur carrier protein that transfers sulfur from IscS to the molybdenum cofactor prior to its insertion into FDH.</text>
</comment>
<dbReference type="InterPro" id="IPR016193">
    <property type="entry name" value="Cytidine_deaminase-like"/>
</dbReference>
<comment type="subcellular location">
    <subcellularLocation>
        <location evidence="1">Cytoplasm</location>
    </subcellularLocation>
</comment>
<dbReference type="KEGG" id="vcr:VC395_1638"/>
<protein>
    <recommendedName>
        <fullName evidence="1">Sulfur carrier protein FdhD</fullName>
    </recommendedName>
</protein>
<dbReference type="eggNOG" id="COG1526">
    <property type="taxonomic scope" value="Bacteria"/>
</dbReference>
<dbReference type="GO" id="GO:0006777">
    <property type="term" value="P:Mo-molybdopterin cofactor biosynthetic process"/>
    <property type="evidence" value="ECO:0007669"/>
    <property type="project" value="UniProtKB-UniRule"/>
</dbReference>
<comment type="similarity">
    <text evidence="1">Belongs to the FdhD family.</text>
</comment>
<keyword evidence="1" id="KW-0963">Cytoplasm</keyword>
<evidence type="ECO:0000313" key="3">
    <source>
        <dbReference type="Proteomes" id="UP000000249"/>
    </source>
</evidence>
<dbReference type="Gene3D" id="3.10.20.10">
    <property type="match status" value="1"/>
</dbReference>
<comment type="caution">
    <text evidence="1">Lacks conserved residue(s) required for the propagation of feature annotation.</text>
</comment>
<dbReference type="GO" id="GO:0005737">
    <property type="term" value="C:cytoplasm"/>
    <property type="evidence" value="ECO:0007669"/>
    <property type="project" value="UniProtKB-SubCell"/>
</dbReference>
<name>A0A0H3AMT3_VIBC3</name>
<sequence>MRHGYQYLALSRATSSLLCSLFLIRHPFCYIDGTFSYSLYRKICTDRSAVNKASNTQESSVAKPSIIKTSENPLQTIEVEVYDEYGEKLVKSIACERPLTVLLNWKEIVTLMTLGSRPEALVLGYLKNQSFISDPEALDSIIIDWETHSAAVVTRENIDHLEPALKKKTVTSGCGQGTMYGNVMKQLEHYQVPQQPIKQSQIYAALEALTHYNDTYKKAGAVHGCAICQEDRVLSFVEDVGRHNAVDTLAGEMWLNGMRGDDKIFYTTGRLTSEMVIKVAQMGIPVLLSRSGVTQMGLELAQRFGITTIARASGRRFHVYSGADKMVFDVKGHSEEA</sequence>
<dbReference type="PANTHER" id="PTHR30592">
    <property type="entry name" value="FORMATE DEHYDROGENASE"/>
    <property type="match status" value="1"/>
</dbReference>
<accession>A0A0H3AMT3</accession>
<dbReference type="GO" id="GO:0016783">
    <property type="term" value="F:sulfurtransferase activity"/>
    <property type="evidence" value="ECO:0007669"/>
    <property type="project" value="InterPro"/>
</dbReference>
<dbReference type="KEGG" id="vco:VC0395_A1126"/>
<feature type="active site" description="Cysteine persulfide intermediate" evidence="1">
    <location>
        <position position="174"/>
    </location>
</feature>
<dbReference type="Gene3D" id="3.40.140.10">
    <property type="entry name" value="Cytidine Deaminase, domain 2"/>
    <property type="match status" value="1"/>
</dbReference>
<dbReference type="PANTHER" id="PTHR30592:SF4">
    <property type="entry name" value="SULFUR CARRIER PROTEIN FDHD"/>
    <property type="match status" value="1"/>
</dbReference>
<dbReference type="Proteomes" id="UP000000249">
    <property type="component" value="Chromosome 1"/>
</dbReference>
<organism evidence="2 3">
    <name type="scientific">Vibrio cholerae serotype O1 (strain ATCC 39541 / Classical Ogawa 395 / O395)</name>
    <dbReference type="NCBI Taxonomy" id="345073"/>
    <lineage>
        <taxon>Bacteria</taxon>
        <taxon>Pseudomonadati</taxon>
        <taxon>Pseudomonadota</taxon>
        <taxon>Gammaproteobacteria</taxon>
        <taxon>Vibrionales</taxon>
        <taxon>Vibrionaceae</taxon>
        <taxon>Vibrio</taxon>
    </lineage>
</organism>
<reference evidence="2 3" key="1">
    <citation type="submission" date="2007-03" db="EMBL/GenBank/DDBJ databases">
        <authorList>
            <person name="Heidelberg J."/>
        </authorList>
    </citation>
    <scope>NUCLEOTIDE SEQUENCE [LARGE SCALE GENOMIC DNA]</scope>
    <source>
        <strain evidence="3">ATCC 39541 / Classical Ogawa 395 / O395</strain>
    </source>
</reference>
<dbReference type="GO" id="GO:0097163">
    <property type="term" value="F:sulfur carrier activity"/>
    <property type="evidence" value="ECO:0007669"/>
    <property type="project" value="UniProtKB-UniRule"/>
</dbReference>
<evidence type="ECO:0000256" key="1">
    <source>
        <dbReference type="HAMAP-Rule" id="MF_00187"/>
    </source>
</evidence>
<gene>
    <name evidence="1 2" type="primary">fdhD</name>
    <name evidence="2" type="ordered locus">VC0395_A1126</name>
</gene>
<dbReference type="EMBL" id="CP000627">
    <property type="protein sequence ID" value="ABQ21836.1"/>
    <property type="molecule type" value="Genomic_DNA"/>
</dbReference>
<proteinExistence type="inferred from homology"/>
<dbReference type="Pfam" id="PF02634">
    <property type="entry name" value="FdhD-NarQ"/>
    <property type="match status" value="1"/>
</dbReference>
<dbReference type="SUPFAM" id="SSF53927">
    <property type="entry name" value="Cytidine deaminase-like"/>
    <property type="match status" value="1"/>
</dbReference>
<keyword evidence="1" id="KW-0501">Molybdenum cofactor biosynthesis</keyword>
<dbReference type="HAMAP" id="MF_00187">
    <property type="entry name" value="FdhD"/>
    <property type="match status" value="1"/>
</dbReference>
<evidence type="ECO:0000313" key="2">
    <source>
        <dbReference type="EMBL" id="ABQ21836.1"/>
    </source>
</evidence>
<dbReference type="InterPro" id="IPR003786">
    <property type="entry name" value="FdhD"/>
</dbReference>
<dbReference type="AlphaFoldDB" id="A0A0H3AMT3"/>
<dbReference type="PATRIC" id="fig|345073.21.peg.1584"/>